<sequence length="121" mass="13777">MAWCLSGATSLRHKEEDFCCLRQTADNATVEIKRERDRKSLNAGGIIVRHLPLLSFLPRPALWSSVHSGNGKGTGGNDHDHCGYFHQDGKRLFLRLGLGRQWRNFVDLPFPQGLRIMAFRF</sequence>
<organism evidence="1 2">
    <name type="scientific">Caerostris darwini</name>
    <dbReference type="NCBI Taxonomy" id="1538125"/>
    <lineage>
        <taxon>Eukaryota</taxon>
        <taxon>Metazoa</taxon>
        <taxon>Ecdysozoa</taxon>
        <taxon>Arthropoda</taxon>
        <taxon>Chelicerata</taxon>
        <taxon>Arachnida</taxon>
        <taxon>Araneae</taxon>
        <taxon>Araneomorphae</taxon>
        <taxon>Entelegynae</taxon>
        <taxon>Araneoidea</taxon>
        <taxon>Araneidae</taxon>
        <taxon>Caerostris</taxon>
    </lineage>
</organism>
<reference evidence="1 2" key="1">
    <citation type="submission" date="2021-06" db="EMBL/GenBank/DDBJ databases">
        <title>Caerostris darwini draft genome.</title>
        <authorList>
            <person name="Kono N."/>
            <person name="Arakawa K."/>
        </authorList>
    </citation>
    <scope>NUCLEOTIDE SEQUENCE [LARGE SCALE GENOMIC DNA]</scope>
</reference>
<name>A0AAV4VHH1_9ARAC</name>
<dbReference type="EMBL" id="BPLQ01013040">
    <property type="protein sequence ID" value="GIY69493.1"/>
    <property type="molecule type" value="Genomic_DNA"/>
</dbReference>
<dbReference type="AlphaFoldDB" id="A0AAV4VHH1"/>
<protein>
    <submittedName>
        <fullName evidence="1">Uncharacterized protein</fullName>
    </submittedName>
</protein>
<evidence type="ECO:0000313" key="2">
    <source>
        <dbReference type="Proteomes" id="UP001054837"/>
    </source>
</evidence>
<accession>A0AAV4VHH1</accession>
<comment type="caution">
    <text evidence="1">The sequence shown here is derived from an EMBL/GenBank/DDBJ whole genome shotgun (WGS) entry which is preliminary data.</text>
</comment>
<dbReference type="Proteomes" id="UP001054837">
    <property type="component" value="Unassembled WGS sequence"/>
</dbReference>
<keyword evidence="2" id="KW-1185">Reference proteome</keyword>
<gene>
    <name evidence="1" type="ORF">CDAR_207601</name>
</gene>
<evidence type="ECO:0000313" key="1">
    <source>
        <dbReference type="EMBL" id="GIY69493.1"/>
    </source>
</evidence>
<proteinExistence type="predicted"/>